<dbReference type="SUPFAM" id="SSF48452">
    <property type="entry name" value="TPR-like"/>
    <property type="match status" value="2"/>
</dbReference>
<evidence type="ECO:0000256" key="8">
    <source>
        <dbReference type="ARBA" id="ARBA00023175"/>
    </source>
</evidence>
<evidence type="ECO:0000256" key="10">
    <source>
        <dbReference type="SAM" id="MobiDB-lite"/>
    </source>
</evidence>
<evidence type="ECO:0000256" key="5">
    <source>
        <dbReference type="ARBA" id="ARBA00022737"/>
    </source>
</evidence>
<keyword evidence="12" id="KW-1185">Reference proteome</keyword>
<dbReference type="GO" id="GO:0007018">
    <property type="term" value="P:microtubule-based movement"/>
    <property type="evidence" value="ECO:0007669"/>
    <property type="project" value="TreeGrafter"/>
</dbReference>
<dbReference type="SMART" id="SM00028">
    <property type="entry name" value="TPR"/>
    <property type="match status" value="5"/>
</dbReference>
<keyword evidence="6" id="KW-0802">TPR repeat</keyword>
<dbReference type="Proteomes" id="UP000612055">
    <property type="component" value="Unassembled WGS sequence"/>
</dbReference>
<proteinExistence type="inferred from homology"/>
<keyword evidence="9" id="KW-0206">Cytoskeleton</keyword>
<protein>
    <recommendedName>
        <fullName evidence="13">Kinesin light chain</fullName>
    </recommendedName>
</protein>
<comment type="similarity">
    <text evidence="2">Belongs to the kinesin light chain family.</text>
</comment>
<dbReference type="Pfam" id="PF13374">
    <property type="entry name" value="TPR_10"/>
    <property type="match status" value="1"/>
</dbReference>
<evidence type="ECO:0000256" key="1">
    <source>
        <dbReference type="ARBA" id="ARBA00004245"/>
    </source>
</evidence>
<keyword evidence="4" id="KW-0493">Microtubule</keyword>
<evidence type="ECO:0000256" key="3">
    <source>
        <dbReference type="ARBA" id="ARBA00022490"/>
    </source>
</evidence>
<dbReference type="GO" id="GO:0005871">
    <property type="term" value="C:kinesin complex"/>
    <property type="evidence" value="ECO:0007669"/>
    <property type="project" value="InterPro"/>
</dbReference>
<dbReference type="PANTHER" id="PTHR45783:SF3">
    <property type="entry name" value="KINESIN LIGHT CHAIN"/>
    <property type="match status" value="1"/>
</dbReference>
<dbReference type="InterPro" id="IPR011990">
    <property type="entry name" value="TPR-like_helical_dom_sf"/>
</dbReference>
<name>A0A836BT39_9CHLO</name>
<dbReference type="Pfam" id="PF13424">
    <property type="entry name" value="TPR_12"/>
    <property type="match status" value="2"/>
</dbReference>
<dbReference type="InterPro" id="IPR002151">
    <property type="entry name" value="Kinesin_light"/>
</dbReference>
<evidence type="ECO:0000256" key="2">
    <source>
        <dbReference type="ARBA" id="ARBA00009622"/>
    </source>
</evidence>
<keyword evidence="3" id="KW-0963">Cytoplasm</keyword>
<dbReference type="Gene3D" id="1.25.40.10">
    <property type="entry name" value="Tetratricopeptide repeat domain"/>
    <property type="match status" value="2"/>
</dbReference>
<evidence type="ECO:0000256" key="6">
    <source>
        <dbReference type="ARBA" id="ARBA00022803"/>
    </source>
</evidence>
<dbReference type="GO" id="GO:0019894">
    <property type="term" value="F:kinesin binding"/>
    <property type="evidence" value="ECO:0007669"/>
    <property type="project" value="TreeGrafter"/>
</dbReference>
<dbReference type="AlphaFoldDB" id="A0A836BT39"/>
<dbReference type="PANTHER" id="PTHR45783">
    <property type="entry name" value="KINESIN LIGHT CHAIN"/>
    <property type="match status" value="1"/>
</dbReference>
<dbReference type="GO" id="GO:0005874">
    <property type="term" value="C:microtubule"/>
    <property type="evidence" value="ECO:0007669"/>
    <property type="project" value="UniProtKB-KW"/>
</dbReference>
<comment type="caution">
    <text evidence="11">The sequence shown here is derived from an EMBL/GenBank/DDBJ whole genome shotgun (WGS) entry which is preliminary data.</text>
</comment>
<keyword evidence="7" id="KW-0175">Coiled coil</keyword>
<evidence type="ECO:0000256" key="9">
    <source>
        <dbReference type="ARBA" id="ARBA00023212"/>
    </source>
</evidence>
<dbReference type="SUPFAM" id="SSF52540">
    <property type="entry name" value="P-loop containing nucleoside triphosphate hydrolases"/>
    <property type="match status" value="1"/>
</dbReference>
<comment type="subcellular location">
    <subcellularLocation>
        <location evidence="1">Cytoplasm</location>
        <location evidence="1">Cytoskeleton</location>
    </subcellularLocation>
</comment>
<dbReference type="InterPro" id="IPR027417">
    <property type="entry name" value="P-loop_NTPase"/>
</dbReference>
<evidence type="ECO:0000256" key="7">
    <source>
        <dbReference type="ARBA" id="ARBA00023054"/>
    </source>
</evidence>
<keyword evidence="8" id="KW-0505">Motor protein</keyword>
<feature type="region of interest" description="Disordered" evidence="10">
    <location>
        <begin position="1"/>
        <end position="41"/>
    </location>
</feature>
<dbReference type="EMBL" id="JAEHOE010000090">
    <property type="protein sequence ID" value="KAG2487915.1"/>
    <property type="molecule type" value="Genomic_DNA"/>
</dbReference>
<evidence type="ECO:0008006" key="13">
    <source>
        <dbReference type="Google" id="ProtNLM"/>
    </source>
</evidence>
<sequence>MAASQGLQSQPVTAPAQQASLERRGADAVSGRCQLPPLPEHYTGREEEAAGLAEHLRARGSLVLLAGGGMGKSCLAADVGWRLVRSGEVPGGALWVDLREAFSSADVEARFCAALGLAAEKEGNALRVVAAVRGLAAGAQQAGPGGSSSSPPPLAALVVVDNAEDALGEAEAAAAMKGLLGKILAIAPAARLLLTSRTSLHLPSRPSPLLTERPVGATSPAAAAQLVQAVAGDVGEAEARRVAEACQCVPLVLCLVAEALAAGRMRMQDLPKLLAAAPSPSSSTVPNSDDASGTRVRLVLAGLKRQHQQAAALLSVFPSSFDEEAAAAVLDLPSTSAARGLLAVLSRHSVVTRDGRQQYSLHPLVREQAAVLGTGLNTGLRAAAEGRFVYLMLGKIWERADMYASPKQSQSALESAQERQADVGKLVELLAQLPAARDIELAALESLRPACEALLRRFADPQQQGPQREVDVAIAAVHDMLAWIASRSGRYKDGEGHAMPSYQLRLMHLGKGHQDTAGSLYTLAFCIDSQGRHTEAEPLYRQALKIQRQVLGKAHPSAVASLNSLAVCINAQGRYTDAERLYRQALRRRRRVLGEEHPLTASSLNNLACCIAAQGRHAEAEPLHCQALELRRRVLGAEHPDTVTSLYHLASCTYAQGRYEEAEPLCRQALGLSRRVLGDEHPYTSASQYKLAMMLYHHERFEEAEPLFRQVLKTRLRLQGVDHPTVQKCLDLLGDCVEEQGHAFSPEAELAELVWRPARKSWWRRVVRGCFR</sequence>
<dbReference type="InterPro" id="IPR019734">
    <property type="entry name" value="TPR_rpt"/>
</dbReference>
<evidence type="ECO:0000313" key="12">
    <source>
        <dbReference type="Proteomes" id="UP000612055"/>
    </source>
</evidence>
<dbReference type="GO" id="GO:0005737">
    <property type="term" value="C:cytoplasm"/>
    <property type="evidence" value="ECO:0007669"/>
    <property type="project" value="TreeGrafter"/>
</dbReference>
<keyword evidence="5" id="KW-0677">Repeat</keyword>
<evidence type="ECO:0000313" key="11">
    <source>
        <dbReference type="EMBL" id="KAG2487915.1"/>
    </source>
</evidence>
<evidence type="ECO:0000256" key="4">
    <source>
        <dbReference type="ARBA" id="ARBA00022701"/>
    </source>
</evidence>
<feature type="compositionally biased region" description="Polar residues" evidence="10">
    <location>
        <begin position="1"/>
        <end position="20"/>
    </location>
</feature>
<accession>A0A836BT39</accession>
<reference evidence="11" key="1">
    <citation type="journal article" date="2020" name="bioRxiv">
        <title>Comparative genomics of Chlamydomonas.</title>
        <authorList>
            <person name="Craig R.J."/>
            <person name="Hasan A.R."/>
            <person name="Ness R.W."/>
            <person name="Keightley P.D."/>
        </authorList>
    </citation>
    <scope>NUCLEOTIDE SEQUENCE</scope>
    <source>
        <strain evidence="11">CCAP 11/70</strain>
    </source>
</reference>
<dbReference type="OrthoDB" id="546701at2759"/>
<organism evidence="11 12">
    <name type="scientific">Edaphochlamys debaryana</name>
    <dbReference type="NCBI Taxonomy" id="47281"/>
    <lineage>
        <taxon>Eukaryota</taxon>
        <taxon>Viridiplantae</taxon>
        <taxon>Chlorophyta</taxon>
        <taxon>core chlorophytes</taxon>
        <taxon>Chlorophyceae</taxon>
        <taxon>CS clade</taxon>
        <taxon>Chlamydomonadales</taxon>
        <taxon>Chlamydomonadales incertae sedis</taxon>
        <taxon>Edaphochlamys</taxon>
    </lineage>
</organism>
<gene>
    <name evidence="11" type="ORF">HYH03_013495</name>
</gene>
<dbReference type="Gene3D" id="3.40.50.300">
    <property type="entry name" value="P-loop containing nucleotide triphosphate hydrolases"/>
    <property type="match status" value="1"/>
</dbReference>